<evidence type="ECO:0000256" key="2">
    <source>
        <dbReference type="ARBA" id="ARBA00012815"/>
    </source>
</evidence>
<dbReference type="GO" id="GO:0005739">
    <property type="term" value="C:mitochondrion"/>
    <property type="evidence" value="ECO:0007669"/>
    <property type="project" value="TreeGrafter"/>
</dbReference>
<evidence type="ECO:0000313" key="10">
    <source>
        <dbReference type="EMBL" id="KAG5643679.1"/>
    </source>
</evidence>
<evidence type="ECO:0000256" key="4">
    <source>
        <dbReference type="ARBA" id="ARBA00022840"/>
    </source>
</evidence>
<gene>
    <name evidence="10" type="ORF">DXG03_000512</name>
</gene>
<dbReference type="CDD" id="cd00773">
    <property type="entry name" value="HisRS-like_core"/>
    <property type="match status" value="1"/>
</dbReference>
<dbReference type="OrthoDB" id="1906957at2759"/>
<dbReference type="InterPro" id="IPR004154">
    <property type="entry name" value="Anticodon-bd"/>
</dbReference>
<protein>
    <recommendedName>
        <fullName evidence="2">histidine--tRNA ligase</fullName>
        <ecNumber evidence="2">6.1.1.21</ecNumber>
    </recommendedName>
</protein>
<feature type="compositionally biased region" description="Acidic residues" evidence="8">
    <location>
        <begin position="404"/>
        <end position="413"/>
    </location>
</feature>
<evidence type="ECO:0000313" key="11">
    <source>
        <dbReference type="Proteomes" id="UP000775547"/>
    </source>
</evidence>
<evidence type="ECO:0000256" key="1">
    <source>
        <dbReference type="ARBA" id="ARBA00008226"/>
    </source>
</evidence>
<accession>A0A9P7KC17</accession>
<keyword evidence="4" id="KW-0067">ATP-binding</keyword>
<dbReference type="SUPFAM" id="SSF52954">
    <property type="entry name" value="Class II aaRS ABD-related"/>
    <property type="match status" value="1"/>
</dbReference>
<evidence type="ECO:0000256" key="3">
    <source>
        <dbReference type="ARBA" id="ARBA00022741"/>
    </source>
</evidence>
<evidence type="ECO:0000256" key="5">
    <source>
        <dbReference type="ARBA" id="ARBA00022917"/>
    </source>
</evidence>
<sequence length="596" mass="65846">MTEIDATQLQAEIEQFTARFNELRKSGTANDEVEETKKRLGELKKTLAVANAKAKGAKKDEGKDVDGADDKKRERLLLKTAKGTRDYGPAEMHCRAHIEATIKSVFTLYGGGCLDTPVFERKDVLQGKYGEDAKLIFDLQDQGGEQLALRYDHTVPLARYLAMVGRNETENKLWQVGKVYRRDNPVMSKGRMREFMQADFDIAGTWDPMIPDGEILSMLCTILTRLDVGEFTVKINHRKILDGIFEVCGVPTEKIRPISSAVDKLDKLPWDEVKKEMTDEKGLDPAIADRIGEYVKHKGGPELLEKLNTDATLTSNKKAKEGLVDMGILFTLLKAYRVLDKISFDLSLARGLDYYTGIIYEAVVEASAPPGFKEANALASGSTPAAAAVPPPKPKKASPKKPADEDDEPEIDESQVGVGSIAAGGRYDGLVGMFNAAAAGAGKKAQEIPCVGVSIGMDRVFAIVWPKWVERGMRSKETMVYVVSMGDGLLEERVRLAGELRGAGIKTDFLAKNKPKHQTQFAASEKDEVPFAIIIAPDELAAGFVRVKEQKWQFVDGEKVKVKAEGDKGVQVRRDELIQWLRDTPTLREWDSGRLV</sequence>
<dbReference type="SUPFAM" id="SSF55681">
    <property type="entry name" value="Class II aaRS and biotin synthetases"/>
    <property type="match status" value="1"/>
</dbReference>
<dbReference type="EC" id="6.1.1.21" evidence="2"/>
<comment type="similarity">
    <text evidence="1">Belongs to the class-II aminoacyl-tRNA synthetase family.</text>
</comment>
<dbReference type="GO" id="GO:0005829">
    <property type="term" value="C:cytosol"/>
    <property type="evidence" value="ECO:0007669"/>
    <property type="project" value="TreeGrafter"/>
</dbReference>
<name>A0A9P7KC17_9AGAR</name>
<dbReference type="PROSITE" id="PS50862">
    <property type="entry name" value="AA_TRNA_LIGASE_II"/>
    <property type="match status" value="1"/>
</dbReference>
<dbReference type="GO" id="GO:0004821">
    <property type="term" value="F:histidine-tRNA ligase activity"/>
    <property type="evidence" value="ECO:0007669"/>
    <property type="project" value="UniProtKB-EC"/>
</dbReference>
<dbReference type="InterPro" id="IPR006195">
    <property type="entry name" value="aa-tRNA-synth_II"/>
</dbReference>
<feature type="coiled-coil region" evidence="7">
    <location>
        <begin position="6"/>
        <end position="60"/>
    </location>
</feature>
<evidence type="ECO:0000256" key="7">
    <source>
        <dbReference type="SAM" id="Coils"/>
    </source>
</evidence>
<dbReference type="Proteomes" id="UP000775547">
    <property type="component" value="Unassembled WGS sequence"/>
</dbReference>
<keyword evidence="3" id="KW-0547">Nucleotide-binding</keyword>
<feature type="region of interest" description="Disordered" evidence="8">
    <location>
        <begin position="383"/>
        <end position="414"/>
    </location>
</feature>
<dbReference type="PANTHER" id="PTHR11476:SF7">
    <property type="entry name" value="HISTIDINE--TRNA LIGASE"/>
    <property type="match status" value="1"/>
</dbReference>
<dbReference type="GO" id="GO:0032543">
    <property type="term" value="P:mitochondrial translation"/>
    <property type="evidence" value="ECO:0007669"/>
    <property type="project" value="TreeGrafter"/>
</dbReference>
<comment type="catalytic activity">
    <reaction evidence="6">
        <text>tRNA(His) + L-histidine + ATP = L-histidyl-tRNA(His) + AMP + diphosphate + H(+)</text>
        <dbReference type="Rhea" id="RHEA:17313"/>
        <dbReference type="Rhea" id="RHEA-COMP:9665"/>
        <dbReference type="Rhea" id="RHEA-COMP:9689"/>
        <dbReference type="ChEBI" id="CHEBI:15378"/>
        <dbReference type="ChEBI" id="CHEBI:30616"/>
        <dbReference type="ChEBI" id="CHEBI:33019"/>
        <dbReference type="ChEBI" id="CHEBI:57595"/>
        <dbReference type="ChEBI" id="CHEBI:78442"/>
        <dbReference type="ChEBI" id="CHEBI:78527"/>
        <dbReference type="ChEBI" id="CHEBI:456215"/>
        <dbReference type="EC" id="6.1.1.21"/>
    </reaction>
</comment>
<feature type="domain" description="Aminoacyl-transfer RNA synthetases class-II family profile" evidence="9">
    <location>
        <begin position="74"/>
        <end position="464"/>
    </location>
</feature>
<comment type="caution">
    <text evidence="10">The sequence shown here is derived from an EMBL/GenBank/DDBJ whole genome shotgun (WGS) entry which is preliminary data.</text>
</comment>
<keyword evidence="11" id="KW-1185">Reference proteome</keyword>
<organism evidence="10 11">
    <name type="scientific">Asterophora parasitica</name>
    <dbReference type="NCBI Taxonomy" id="117018"/>
    <lineage>
        <taxon>Eukaryota</taxon>
        <taxon>Fungi</taxon>
        <taxon>Dikarya</taxon>
        <taxon>Basidiomycota</taxon>
        <taxon>Agaricomycotina</taxon>
        <taxon>Agaricomycetes</taxon>
        <taxon>Agaricomycetidae</taxon>
        <taxon>Agaricales</taxon>
        <taxon>Tricholomatineae</taxon>
        <taxon>Lyophyllaceae</taxon>
        <taxon>Asterophora</taxon>
    </lineage>
</organism>
<reference evidence="10" key="1">
    <citation type="submission" date="2020-07" db="EMBL/GenBank/DDBJ databases">
        <authorList>
            <person name="Nieuwenhuis M."/>
            <person name="Van De Peppel L.J.J."/>
        </authorList>
    </citation>
    <scope>NUCLEOTIDE SEQUENCE</scope>
    <source>
        <strain evidence="10">AP01</strain>
        <tissue evidence="10">Mycelium</tissue>
    </source>
</reference>
<dbReference type="Pfam" id="PF13393">
    <property type="entry name" value="tRNA-synt_His"/>
    <property type="match status" value="1"/>
</dbReference>
<dbReference type="FunFam" id="3.40.50.800:FF:000012">
    <property type="entry name" value="Histidine--tRNA ligase, cytoplasmic"/>
    <property type="match status" value="1"/>
</dbReference>
<evidence type="ECO:0000256" key="6">
    <source>
        <dbReference type="ARBA" id="ARBA00047639"/>
    </source>
</evidence>
<dbReference type="GO" id="GO:0006427">
    <property type="term" value="P:histidyl-tRNA aminoacylation"/>
    <property type="evidence" value="ECO:0007669"/>
    <property type="project" value="TreeGrafter"/>
</dbReference>
<dbReference type="Gene3D" id="3.40.50.800">
    <property type="entry name" value="Anticodon-binding domain"/>
    <property type="match status" value="1"/>
</dbReference>
<evidence type="ECO:0000259" key="9">
    <source>
        <dbReference type="PROSITE" id="PS50862"/>
    </source>
</evidence>
<dbReference type="Pfam" id="PF03129">
    <property type="entry name" value="HGTP_anticodon"/>
    <property type="match status" value="1"/>
</dbReference>
<dbReference type="InterPro" id="IPR041715">
    <property type="entry name" value="HisRS-like_core"/>
</dbReference>
<reference evidence="10" key="2">
    <citation type="submission" date="2021-10" db="EMBL/GenBank/DDBJ databases">
        <title>Phylogenomics reveals ancestral predisposition of the termite-cultivated fungus Termitomyces towards a domesticated lifestyle.</title>
        <authorList>
            <person name="Auxier B."/>
            <person name="Grum-Grzhimaylo A."/>
            <person name="Cardenas M.E."/>
            <person name="Lodge J.D."/>
            <person name="Laessoe T."/>
            <person name="Pedersen O."/>
            <person name="Smith M.E."/>
            <person name="Kuyper T.W."/>
            <person name="Franco-Molano E.A."/>
            <person name="Baroni T.J."/>
            <person name="Aanen D.K."/>
        </authorList>
    </citation>
    <scope>NUCLEOTIDE SEQUENCE</scope>
    <source>
        <strain evidence="10">AP01</strain>
        <tissue evidence="10">Mycelium</tissue>
    </source>
</reference>
<proteinExistence type="inferred from homology"/>
<evidence type="ECO:0000256" key="8">
    <source>
        <dbReference type="SAM" id="MobiDB-lite"/>
    </source>
</evidence>
<keyword evidence="5" id="KW-0648">Protein biosynthesis</keyword>
<dbReference type="GO" id="GO:0005524">
    <property type="term" value="F:ATP binding"/>
    <property type="evidence" value="ECO:0007669"/>
    <property type="project" value="UniProtKB-KW"/>
</dbReference>
<dbReference type="InterPro" id="IPR045864">
    <property type="entry name" value="aa-tRNA-synth_II/BPL/LPL"/>
</dbReference>
<dbReference type="AlphaFoldDB" id="A0A9P7KC17"/>
<dbReference type="EMBL" id="JABCKV010000100">
    <property type="protein sequence ID" value="KAG5643679.1"/>
    <property type="molecule type" value="Genomic_DNA"/>
</dbReference>
<dbReference type="PANTHER" id="PTHR11476">
    <property type="entry name" value="HISTIDYL-TRNA SYNTHETASE"/>
    <property type="match status" value="1"/>
</dbReference>
<dbReference type="InterPro" id="IPR036621">
    <property type="entry name" value="Anticodon-bd_dom_sf"/>
</dbReference>
<dbReference type="Gene3D" id="3.30.930.10">
    <property type="entry name" value="Bira Bifunctional Protein, Domain 2"/>
    <property type="match status" value="1"/>
</dbReference>
<keyword evidence="7" id="KW-0175">Coiled coil</keyword>
<dbReference type="GO" id="GO:0003723">
    <property type="term" value="F:RNA binding"/>
    <property type="evidence" value="ECO:0007669"/>
    <property type="project" value="TreeGrafter"/>
</dbReference>